<name>A0A481YPK9_9VIRU</name>
<evidence type="ECO:0000256" key="1">
    <source>
        <dbReference type="SAM" id="Phobius"/>
    </source>
</evidence>
<keyword evidence="1" id="KW-0472">Membrane</keyword>
<keyword evidence="1" id="KW-1133">Transmembrane helix</keyword>
<organism evidence="2">
    <name type="scientific">Pithovirus LCDPAC02</name>
    <dbReference type="NCBI Taxonomy" id="2506601"/>
    <lineage>
        <taxon>Viruses</taxon>
        <taxon>Pithoviruses</taxon>
    </lineage>
</organism>
<protein>
    <recommendedName>
        <fullName evidence="3">Transmembrane protein</fullName>
    </recommendedName>
</protein>
<accession>A0A481YPK9</accession>
<keyword evidence="1" id="KW-0812">Transmembrane</keyword>
<gene>
    <name evidence="2" type="ORF">LCDPAC02_03800</name>
</gene>
<evidence type="ECO:0000313" key="2">
    <source>
        <dbReference type="EMBL" id="QBK85181.1"/>
    </source>
</evidence>
<reference evidence="2" key="1">
    <citation type="journal article" date="2019" name="MBio">
        <title>Virus Genomes from Deep Sea Sediments Expand the Ocean Megavirome and Support Independent Origins of Viral Gigantism.</title>
        <authorList>
            <person name="Backstrom D."/>
            <person name="Yutin N."/>
            <person name="Jorgensen S.L."/>
            <person name="Dharamshi J."/>
            <person name="Homa F."/>
            <person name="Zaremba-Niedwiedzka K."/>
            <person name="Spang A."/>
            <person name="Wolf Y.I."/>
            <person name="Koonin E.V."/>
            <person name="Ettema T.J."/>
        </authorList>
    </citation>
    <scope>NUCLEOTIDE SEQUENCE</scope>
</reference>
<proteinExistence type="predicted"/>
<feature type="transmembrane region" description="Helical" evidence="1">
    <location>
        <begin position="12"/>
        <end position="29"/>
    </location>
</feature>
<sequence length="97" mass="11548">MNKIDKLLFNNPNIYFSFLGFFTFSAIIYRSIQKPPYSGSGGKSEYTIPKRDHRHHYYNVLENGKLVQRKELIVRPVIYDRRRTKNTGIGRLRKKKI</sequence>
<dbReference type="EMBL" id="MK500306">
    <property type="protein sequence ID" value="QBK85181.1"/>
    <property type="molecule type" value="Genomic_DNA"/>
</dbReference>
<evidence type="ECO:0008006" key="3">
    <source>
        <dbReference type="Google" id="ProtNLM"/>
    </source>
</evidence>